<sequence length="480" mass="53235">MASFLASLVLGFGVSAGHPAGVCFKTITELELKDKLEGFWVGQLVGNFMGLPFEFVYWDEPMPALPDRYYDEQSAREAGLRCNTDGRGSIPARLDELQSAYTDDDTDVEFVTLHAVEEHGLGITYPEIAAAWRTYVHIHVNGQDALWFANKVARELMDRGMLPPSTGSQEHNLFWWTIDPQLVNEIWSAFHPGMLEKAVERAEWGAEITSSSWGTHPTRFYAALYSAAFFESDVQRLYDIAMRFIPESSPYLQGLQEVRSMYASQPEDWRSTRQSIKEKYFQYPENCGGVPWENGVPWSNCGVSAMINGLMGAMALLYGGGDFMRTVGIAIAAGFDCDNQAATLAGLLGVLHGGSQIPTALTLDIAGNHWAEPFNDRYVNERRPPLPRNNSNSEIVSRIMSVARTAILQHGGVEEGEGGNRLYQWQVSSVLCQDSPAPPPSSQPQGCCQGCIGRPFCSDGSKNCYDTKRKDYYRSCGPVR</sequence>
<dbReference type="Proteomes" id="UP000654075">
    <property type="component" value="Unassembled WGS sequence"/>
</dbReference>
<dbReference type="InterPro" id="IPR005502">
    <property type="entry name" value="Ribosyl_crysJ1"/>
</dbReference>
<evidence type="ECO:0000313" key="3">
    <source>
        <dbReference type="Proteomes" id="UP000654075"/>
    </source>
</evidence>
<dbReference type="AlphaFoldDB" id="A0A813E870"/>
<feature type="signal peptide" evidence="1">
    <location>
        <begin position="1"/>
        <end position="16"/>
    </location>
</feature>
<feature type="chain" id="PRO_5032455557" description="ADP-ribosylglycohydrolase" evidence="1">
    <location>
        <begin position="17"/>
        <end position="480"/>
    </location>
</feature>
<dbReference type="OrthoDB" id="427316at2759"/>
<dbReference type="EMBL" id="CAJNNV010007646">
    <property type="protein sequence ID" value="CAE8595171.1"/>
    <property type="molecule type" value="Genomic_DNA"/>
</dbReference>
<dbReference type="InterPro" id="IPR036705">
    <property type="entry name" value="Ribosyl_crysJ1_sf"/>
</dbReference>
<evidence type="ECO:0008006" key="4">
    <source>
        <dbReference type="Google" id="ProtNLM"/>
    </source>
</evidence>
<evidence type="ECO:0000313" key="2">
    <source>
        <dbReference type="EMBL" id="CAE8595171.1"/>
    </source>
</evidence>
<organism evidence="2 3">
    <name type="scientific">Polarella glacialis</name>
    <name type="common">Dinoflagellate</name>
    <dbReference type="NCBI Taxonomy" id="89957"/>
    <lineage>
        <taxon>Eukaryota</taxon>
        <taxon>Sar</taxon>
        <taxon>Alveolata</taxon>
        <taxon>Dinophyceae</taxon>
        <taxon>Suessiales</taxon>
        <taxon>Suessiaceae</taxon>
        <taxon>Polarella</taxon>
    </lineage>
</organism>
<keyword evidence="1" id="KW-0732">Signal</keyword>
<keyword evidence="3" id="KW-1185">Reference proteome</keyword>
<reference evidence="2" key="1">
    <citation type="submission" date="2021-02" db="EMBL/GenBank/DDBJ databases">
        <authorList>
            <person name="Dougan E. K."/>
            <person name="Rhodes N."/>
            <person name="Thang M."/>
            <person name="Chan C."/>
        </authorList>
    </citation>
    <scope>NUCLEOTIDE SEQUENCE</scope>
</reference>
<dbReference type="Pfam" id="PF03747">
    <property type="entry name" value="ADP_ribosyl_GH"/>
    <property type="match status" value="1"/>
</dbReference>
<proteinExistence type="predicted"/>
<evidence type="ECO:0000256" key="1">
    <source>
        <dbReference type="SAM" id="SignalP"/>
    </source>
</evidence>
<accession>A0A813E870</accession>
<dbReference type="SUPFAM" id="SSF101478">
    <property type="entry name" value="ADP-ribosylglycohydrolase"/>
    <property type="match status" value="1"/>
</dbReference>
<protein>
    <recommendedName>
        <fullName evidence="4">ADP-ribosylglycohydrolase</fullName>
    </recommendedName>
</protein>
<name>A0A813E870_POLGL</name>
<gene>
    <name evidence="2" type="ORF">PGLA1383_LOCUS13686</name>
</gene>
<comment type="caution">
    <text evidence="2">The sequence shown here is derived from an EMBL/GenBank/DDBJ whole genome shotgun (WGS) entry which is preliminary data.</text>
</comment>
<dbReference type="Gene3D" id="1.10.4080.10">
    <property type="entry name" value="ADP-ribosylation/Crystallin J1"/>
    <property type="match status" value="1"/>
</dbReference>